<dbReference type="InterPro" id="IPR036291">
    <property type="entry name" value="NAD(P)-bd_dom_sf"/>
</dbReference>
<accession>A0A345UNJ9</accession>
<gene>
    <name evidence="1" type="ORF">CYPRO_2813</name>
</gene>
<evidence type="ECO:0000313" key="2">
    <source>
        <dbReference type="Proteomes" id="UP000254808"/>
    </source>
</evidence>
<dbReference type="SUPFAM" id="SSF51735">
    <property type="entry name" value="NAD(P)-binding Rossmann-fold domains"/>
    <property type="match status" value="1"/>
</dbReference>
<dbReference type="CDD" id="cd05266">
    <property type="entry name" value="SDR_a4"/>
    <property type="match status" value="1"/>
</dbReference>
<proteinExistence type="predicted"/>
<dbReference type="PANTHER" id="PTHR48079">
    <property type="entry name" value="PROTEIN YEEZ"/>
    <property type="match status" value="1"/>
</dbReference>
<reference evidence="1 2" key="1">
    <citation type="submission" date="2018-03" db="EMBL/GenBank/DDBJ databases">
        <title>Phenotypic and genomic properties of Cyclonatronum proteinivorum gen. nov., sp. nov., a haloalkaliphilic bacteroidete from soda lakes possessing Na+-translocating rhodopsin.</title>
        <authorList>
            <person name="Toshchakov S.V."/>
            <person name="Korzhenkov A."/>
            <person name="Samarov N.I."/>
            <person name="Kublanov I.V."/>
            <person name="Muntyan M.S."/>
            <person name="Sorokin D.Y."/>
        </authorList>
    </citation>
    <scope>NUCLEOTIDE SEQUENCE [LARGE SCALE GENOMIC DNA]</scope>
    <source>
        <strain evidence="1 2">Omega</strain>
    </source>
</reference>
<dbReference type="KEGG" id="cprv:CYPRO_2813"/>
<evidence type="ECO:0000313" key="1">
    <source>
        <dbReference type="EMBL" id="AXJ02051.1"/>
    </source>
</evidence>
<keyword evidence="2" id="KW-1185">Reference proteome</keyword>
<dbReference type="GO" id="GO:0005737">
    <property type="term" value="C:cytoplasm"/>
    <property type="evidence" value="ECO:0007669"/>
    <property type="project" value="TreeGrafter"/>
</dbReference>
<sequence>MHQPPVKTVSVLGCGWYGLPLASRLVRAGFQVNGSTTSEEKRPLLQAQHVSDYVLEFTPGLKSAQSLHSFFDADVLVLNIPPGRRRENLRSWYRLLIDNLMPHLLASPISQVIFISSTSVYPDVNGVVQEEDAGAGSVSESGQAMLEAEAALLGRSEFGTTVLRFSGLYGNGRHPAKYLAGRTRLKKPEAPVNLVHLEDCIRVTERVIRRQVSGEVFSVCCDEHPNRKTYYTESARRMGLAVPEFDPPQETDSWKQVSSRKLRDSLGYAFRYKSPYDGY</sequence>
<dbReference type="OrthoDB" id="751203at2"/>
<dbReference type="InterPro" id="IPR051783">
    <property type="entry name" value="NAD(P)-dependent_oxidoreduct"/>
</dbReference>
<dbReference type="PANTHER" id="PTHR48079:SF6">
    <property type="entry name" value="NAD(P)-BINDING DOMAIN-CONTAINING PROTEIN-RELATED"/>
    <property type="match status" value="1"/>
</dbReference>
<dbReference type="Gene3D" id="3.40.50.720">
    <property type="entry name" value="NAD(P)-binding Rossmann-like Domain"/>
    <property type="match status" value="1"/>
</dbReference>
<dbReference type="RefSeq" id="WP_114985185.1">
    <property type="nucleotide sequence ID" value="NZ_CP027806.1"/>
</dbReference>
<dbReference type="AlphaFoldDB" id="A0A345UNJ9"/>
<protein>
    <submittedName>
        <fullName evidence="1">Nucleoside-diphosphate-sugar epimerase</fullName>
    </submittedName>
</protein>
<dbReference type="GO" id="GO:0004029">
    <property type="term" value="F:aldehyde dehydrogenase (NAD+) activity"/>
    <property type="evidence" value="ECO:0007669"/>
    <property type="project" value="TreeGrafter"/>
</dbReference>
<dbReference type="EMBL" id="CP027806">
    <property type="protein sequence ID" value="AXJ02051.1"/>
    <property type="molecule type" value="Genomic_DNA"/>
</dbReference>
<organism evidence="1 2">
    <name type="scientific">Cyclonatronum proteinivorum</name>
    <dbReference type="NCBI Taxonomy" id="1457365"/>
    <lineage>
        <taxon>Bacteria</taxon>
        <taxon>Pseudomonadati</taxon>
        <taxon>Balneolota</taxon>
        <taxon>Balneolia</taxon>
        <taxon>Balneolales</taxon>
        <taxon>Cyclonatronaceae</taxon>
        <taxon>Cyclonatronum</taxon>
    </lineage>
</organism>
<name>A0A345UNJ9_9BACT</name>
<dbReference type="Proteomes" id="UP000254808">
    <property type="component" value="Chromosome"/>
</dbReference>